<reference evidence="1 2" key="1">
    <citation type="submission" date="2013-07" db="EMBL/GenBank/DDBJ databases">
        <title>Thalassospira permensis NBRC 106175 Genome Sequencing.</title>
        <authorList>
            <person name="Lai Q."/>
            <person name="Shao Z."/>
        </authorList>
    </citation>
    <scope>NUCLEOTIDE SEQUENCE [LARGE SCALE GENOMIC DNA]</scope>
    <source>
        <strain evidence="1 2">NBRC 106175</strain>
    </source>
</reference>
<proteinExistence type="predicted"/>
<accession>A0ABR4TS82</accession>
<dbReference type="EMBL" id="AUNC01000005">
    <property type="protein sequence ID" value="KEO58645.1"/>
    <property type="molecule type" value="Genomic_DNA"/>
</dbReference>
<evidence type="ECO:0000313" key="1">
    <source>
        <dbReference type="EMBL" id="KEO58645.1"/>
    </source>
</evidence>
<protein>
    <recommendedName>
        <fullName evidence="3">Apea-like HEPN domain-containing protein</fullName>
    </recommendedName>
</protein>
<keyword evidence="2" id="KW-1185">Reference proteome</keyword>
<comment type="caution">
    <text evidence="1">The sequence shown here is derived from an EMBL/GenBank/DDBJ whole genome shotgun (WGS) entry which is preliminary data.</text>
</comment>
<organism evidence="1 2">
    <name type="scientific">Thalassospira permensis NBRC 106175</name>
    <dbReference type="NCBI Taxonomy" id="1353532"/>
    <lineage>
        <taxon>Bacteria</taxon>
        <taxon>Pseudomonadati</taxon>
        <taxon>Pseudomonadota</taxon>
        <taxon>Alphaproteobacteria</taxon>
        <taxon>Rhodospirillales</taxon>
        <taxon>Thalassospiraceae</taxon>
        <taxon>Thalassospira</taxon>
    </lineage>
</organism>
<evidence type="ECO:0008006" key="3">
    <source>
        <dbReference type="Google" id="ProtNLM"/>
    </source>
</evidence>
<sequence length="335" mass="38135">MSTTKYFIPCHIGNKTSPKKFKIGQVEFHLSKNFLKKIEKEIAEYNHLEKNEFRKNILDDAIKYYQSFDYVAEISIKDCSENNSRMLAERHVQLALDSIHVGLRSYKSKYIRMLGPNLFVDRRGEIVQKEDGKIDVSGYVSWKTNTLPDNWWSSVSSNHMKEFYDLVGTAITEALHSHSSSRPLAGRLTDALAWYGEATRDNNYASQTVKYVTAMERLLITSSKEGLEVSSIFRNRGAALVSFLSNEPYSDLYENFKKVYDVRSSIVHGSESPTKSFYNINGLQPDELAARVIIAFAFFCKEEGLKAENVSDKIIEKSFDDLEALAKSGSKANHL</sequence>
<dbReference type="Proteomes" id="UP000027463">
    <property type="component" value="Unassembled WGS sequence"/>
</dbReference>
<gene>
    <name evidence="1" type="ORF">SMB34_12925</name>
</gene>
<name>A0ABR4TS82_9PROT</name>
<evidence type="ECO:0000313" key="2">
    <source>
        <dbReference type="Proteomes" id="UP000027463"/>
    </source>
</evidence>